<accession>A0ABQ3HSF0</accession>
<dbReference type="Proteomes" id="UP000620550">
    <property type="component" value="Unassembled WGS sequence"/>
</dbReference>
<sequence>MVSRLLSSILFLTLVCIGVAQDLGANRESLGKITDSRLNELSGLVNSRKNSSLFWTHNDSGDSARIFLIDRKAKLKCIVALEGVHTVDAEDIAWFERDGRPYLVLADIGDNYGQRPTIQLYIFEEPVWQEGRSHMVIPRSAIVQVSLRYDDKPRDAEAFFVDPLDKKGYLISKRDLQVGVYPIDFQQAEDGETLSISRALSLPMTFITAADIAADGSEILLKNIGQVFLWHRLGSASVIDVFRQRPNTVEYQAEPQGEAICFGYQNHVFYTVSERPLGLDAYLYSYTLGNTK</sequence>
<evidence type="ECO:0000313" key="1">
    <source>
        <dbReference type="EMBL" id="GHE23135.1"/>
    </source>
</evidence>
<keyword evidence="2" id="KW-1185">Reference proteome</keyword>
<evidence type="ECO:0008006" key="3">
    <source>
        <dbReference type="Google" id="ProtNLM"/>
    </source>
</evidence>
<evidence type="ECO:0000313" key="2">
    <source>
        <dbReference type="Proteomes" id="UP000620550"/>
    </source>
</evidence>
<protein>
    <recommendedName>
        <fullName evidence="3">Integral membrane protein</fullName>
    </recommendedName>
</protein>
<gene>
    <name evidence="1" type="ORF">GCM10017764_01030</name>
</gene>
<name>A0ABQ3HSF0_9SPHI</name>
<dbReference type="EMBL" id="BNAF01000001">
    <property type="protein sequence ID" value="GHE23135.1"/>
    <property type="molecule type" value="Genomic_DNA"/>
</dbReference>
<proteinExistence type="predicted"/>
<organism evidence="1 2">
    <name type="scientific">Sphingobacterium griseoflavum</name>
    <dbReference type="NCBI Taxonomy" id="1474952"/>
    <lineage>
        <taxon>Bacteria</taxon>
        <taxon>Pseudomonadati</taxon>
        <taxon>Bacteroidota</taxon>
        <taxon>Sphingobacteriia</taxon>
        <taxon>Sphingobacteriales</taxon>
        <taxon>Sphingobacteriaceae</taxon>
        <taxon>Sphingobacterium</taxon>
    </lineage>
</organism>
<reference evidence="2" key="1">
    <citation type="journal article" date="2019" name="Int. J. Syst. Evol. Microbiol.">
        <title>The Global Catalogue of Microorganisms (GCM) 10K type strain sequencing project: providing services to taxonomists for standard genome sequencing and annotation.</title>
        <authorList>
            <consortium name="The Broad Institute Genomics Platform"/>
            <consortium name="The Broad Institute Genome Sequencing Center for Infectious Disease"/>
            <person name="Wu L."/>
            <person name="Ma J."/>
        </authorList>
    </citation>
    <scope>NUCLEOTIDE SEQUENCE [LARGE SCALE GENOMIC DNA]</scope>
    <source>
        <strain evidence="2">CGMCC 1.12966</strain>
    </source>
</reference>
<dbReference type="RefSeq" id="WP_189624644.1">
    <property type="nucleotide sequence ID" value="NZ_BNAF01000001.1"/>
</dbReference>
<comment type="caution">
    <text evidence="1">The sequence shown here is derived from an EMBL/GenBank/DDBJ whole genome shotgun (WGS) entry which is preliminary data.</text>
</comment>